<reference evidence="9" key="1">
    <citation type="journal article" date="2020" name="Cell">
        <title>Large-Scale Comparative Analyses of Tick Genomes Elucidate Their Genetic Diversity and Vector Capacities.</title>
        <authorList>
            <consortium name="Tick Genome and Microbiome Consortium (TIGMIC)"/>
            <person name="Jia N."/>
            <person name="Wang J."/>
            <person name="Shi W."/>
            <person name="Du L."/>
            <person name="Sun Y."/>
            <person name="Zhan W."/>
            <person name="Jiang J.F."/>
            <person name="Wang Q."/>
            <person name="Zhang B."/>
            <person name="Ji P."/>
            <person name="Bell-Sakyi L."/>
            <person name="Cui X.M."/>
            <person name="Yuan T.T."/>
            <person name="Jiang B.G."/>
            <person name="Yang W.F."/>
            <person name="Lam T.T."/>
            <person name="Chang Q.C."/>
            <person name="Ding S.J."/>
            <person name="Wang X.J."/>
            <person name="Zhu J.G."/>
            <person name="Ruan X.D."/>
            <person name="Zhao L."/>
            <person name="Wei J.T."/>
            <person name="Ye R.Z."/>
            <person name="Que T.C."/>
            <person name="Du C.H."/>
            <person name="Zhou Y.H."/>
            <person name="Cheng J.X."/>
            <person name="Dai P.F."/>
            <person name="Guo W.B."/>
            <person name="Han X.H."/>
            <person name="Huang E.J."/>
            <person name="Li L.F."/>
            <person name="Wei W."/>
            <person name="Gao Y.C."/>
            <person name="Liu J.Z."/>
            <person name="Shao H.Z."/>
            <person name="Wang X."/>
            <person name="Wang C.C."/>
            <person name="Yang T.C."/>
            <person name="Huo Q.B."/>
            <person name="Li W."/>
            <person name="Chen H.Y."/>
            <person name="Chen S.E."/>
            <person name="Zhou L.G."/>
            <person name="Ni X.B."/>
            <person name="Tian J.H."/>
            <person name="Sheng Y."/>
            <person name="Liu T."/>
            <person name="Pan Y.S."/>
            <person name="Xia L.Y."/>
            <person name="Li J."/>
            <person name="Zhao F."/>
            <person name="Cao W.C."/>
        </authorList>
    </citation>
    <scope>NUCLEOTIDE SEQUENCE</scope>
    <source>
        <strain evidence="9">Rmic-2018</strain>
    </source>
</reference>
<evidence type="ECO:0000256" key="4">
    <source>
        <dbReference type="ARBA" id="ARBA00022833"/>
    </source>
</evidence>
<dbReference type="Gene3D" id="1.10.150.390">
    <property type="match status" value="1"/>
</dbReference>
<dbReference type="AlphaFoldDB" id="A0A9J6F655"/>
<evidence type="ECO:0000256" key="7">
    <source>
        <dbReference type="ARBA" id="ARBA00048552"/>
    </source>
</evidence>
<keyword evidence="10" id="KW-1185">Reference proteome</keyword>
<keyword evidence="5" id="KW-0460">Magnesium</keyword>
<dbReference type="GO" id="GO:0003899">
    <property type="term" value="F:DNA-directed RNA polymerase activity"/>
    <property type="evidence" value="ECO:0007669"/>
    <property type="project" value="UniProtKB-EC"/>
</dbReference>
<dbReference type="InterPro" id="IPR015700">
    <property type="entry name" value="RPC1"/>
</dbReference>
<dbReference type="EC" id="2.7.7.6" evidence="2"/>
<evidence type="ECO:0000256" key="6">
    <source>
        <dbReference type="ARBA" id="ARBA00023242"/>
    </source>
</evidence>
<dbReference type="Gene3D" id="6.20.50.80">
    <property type="match status" value="1"/>
</dbReference>
<dbReference type="GO" id="GO:0003677">
    <property type="term" value="F:DNA binding"/>
    <property type="evidence" value="ECO:0007669"/>
    <property type="project" value="InterPro"/>
</dbReference>
<sequence>MGGREGLVDTAVKTAETGYMQRRLVKSLEDLCCHYDRSVRNSCGEVVQFCYGADGLDPASMEGKEDNPVDFGRVMEVMRARNPHRNEPPLDMDGILQLSKEILGGQGMSVCGESFRNDLKAFLTTYAKGVAEMYTLYKVKERDIPVLKQLNRLTASQLPIGSSLLTIRPNATSKTSLYYSLQNLMEQLPKIVIKGIPSSSRAVIHADDSHGSTKYRLLVEGDGLRDVIATYGVEGIKTSSNNTSEVEKTLGIEAARATIIREIATTMQSHGISVDRRHLMLLADLMTFRGEVLGITRHGLARMKESALMLASFEKTADHLFDAAYYGQTDEISGVSESIILGVPMSIGTGFFDLVHKVDWRPLAAPRQLIFDRSEFHIKLGEN</sequence>
<comment type="catalytic activity">
    <reaction evidence="7">
        <text>RNA(n) + a ribonucleoside 5'-triphosphate = RNA(n+1) + diphosphate</text>
        <dbReference type="Rhea" id="RHEA:21248"/>
        <dbReference type="Rhea" id="RHEA-COMP:14527"/>
        <dbReference type="Rhea" id="RHEA-COMP:17342"/>
        <dbReference type="ChEBI" id="CHEBI:33019"/>
        <dbReference type="ChEBI" id="CHEBI:61557"/>
        <dbReference type="ChEBI" id="CHEBI:140395"/>
        <dbReference type="EC" id="2.7.7.6"/>
    </reaction>
</comment>
<evidence type="ECO:0000313" key="10">
    <source>
        <dbReference type="Proteomes" id="UP000821866"/>
    </source>
</evidence>
<reference evidence="9" key="2">
    <citation type="submission" date="2021-09" db="EMBL/GenBank/DDBJ databases">
        <authorList>
            <person name="Jia N."/>
            <person name="Wang J."/>
            <person name="Shi W."/>
            <person name="Du L."/>
            <person name="Sun Y."/>
            <person name="Zhan W."/>
            <person name="Jiang J."/>
            <person name="Wang Q."/>
            <person name="Zhang B."/>
            <person name="Ji P."/>
            <person name="Sakyi L.B."/>
            <person name="Cui X."/>
            <person name="Yuan T."/>
            <person name="Jiang B."/>
            <person name="Yang W."/>
            <person name="Lam T.T.-Y."/>
            <person name="Chang Q."/>
            <person name="Ding S."/>
            <person name="Wang X."/>
            <person name="Zhu J."/>
            <person name="Ruan X."/>
            <person name="Zhao L."/>
            <person name="Wei J."/>
            <person name="Que T."/>
            <person name="Du C."/>
            <person name="Cheng J."/>
            <person name="Dai P."/>
            <person name="Han X."/>
            <person name="Huang E."/>
            <person name="Gao Y."/>
            <person name="Liu J."/>
            <person name="Shao H."/>
            <person name="Ye R."/>
            <person name="Li L."/>
            <person name="Wei W."/>
            <person name="Wang X."/>
            <person name="Wang C."/>
            <person name="Huo Q."/>
            <person name="Li W."/>
            <person name="Guo W."/>
            <person name="Chen H."/>
            <person name="Chen S."/>
            <person name="Zhou L."/>
            <person name="Zhou L."/>
            <person name="Ni X."/>
            <person name="Tian J."/>
            <person name="Zhou Y."/>
            <person name="Sheng Y."/>
            <person name="Liu T."/>
            <person name="Pan Y."/>
            <person name="Xia L."/>
            <person name="Li J."/>
            <person name="Zhao F."/>
            <person name="Cao W."/>
        </authorList>
    </citation>
    <scope>NUCLEOTIDE SEQUENCE</scope>
    <source>
        <strain evidence="9">Rmic-2018</strain>
        <tissue evidence="9">Larvae</tissue>
    </source>
</reference>
<dbReference type="EMBL" id="JABSTU010000001">
    <property type="protein sequence ID" value="KAH8042081.1"/>
    <property type="molecule type" value="Genomic_DNA"/>
</dbReference>
<dbReference type="InterPro" id="IPR007081">
    <property type="entry name" value="RNA_pol_Rpb1_5"/>
</dbReference>
<evidence type="ECO:0000256" key="5">
    <source>
        <dbReference type="ARBA" id="ARBA00022842"/>
    </source>
</evidence>
<evidence type="ECO:0000313" key="9">
    <source>
        <dbReference type="EMBL" id="KAH8042081.1"/>
    </source>
</evidence>
<evidence type="ECO:0000256" key="3">
    <source>
        <dbReference type="ARBA" id="ARBA00022723"/>
    </source>
</evidence>
<gene>
    <name evidence="9" type="ORF">HPB51_021165</name>
</gene>
<dbReference type="VEuPathDB" id="VectorBase:LOC119170131"/>
<dbReference type="FunFam" id="1.10.150.390:FF:000004">
    <property type="entry name" value="DNA-directed RNA polymerase subunit"/>
    <property type="match status" value="1"/>
</dbReference>
<keyword evidence="4" id="KW-0862">Zinc</keyword>
<organism evidence="9 10">
    <name type="scientific">Rhipicephalus microplus</name>
    <name type="common">Cattle tick</name>
    <name type="synonym">Boophilus microplus</name>
    <dbReference type="NCBI Taxonomy" id="6941"/>
    <lineage>
        <taxon>Eukaryota</taxon>
        <taxon>Metazoa</taxon>
        <taxon>Ecdysozoa</taxon>
        <taxon>Arthropoda</taxon>
        <taxon>Chelicerata</taxon>
        <taxon>Arachnida</taxon>
        <taxon>Acari</taxon>
        <taxon>Parasitiformes</taxon>
        <taxon>Ixodida</taxon>
        <taxon>Ixodoidea</taxon>
        <taxon>Ixodidae</taxon>
        <taxon>Rhipicephalinae</taxon>
        <taxon>Rhipicephalus</taxon>
        <taxon>Boophilus</taxon>
    </lineage>
</organism>
<dbReference type="GO" id="GO:0046872">
    <property type="term" value="F:metal ion binding"/>
    <property type="evidence" value="ECO:0007669"/>
    <property type="project" value="UniProtKB-KW"/>
</dbReference>
<feature type="domain" description="RNA polymerase Rpb1" evidence="8">
    <location>
        <begin position="1"/>
        <end position="307"/>
    </location>
</feature>
<dbReference type="PANTHER" id="PTHR48446">
    <property type="entry name" value="DNA-DIRECTED RNA POLYMERASE SUBUNIT BETA' N-TERMINAL SECTION"/>
    <property type="match status" value="1"/>
</dbReference>
<dbReference type="Proteomes" id="UP000821866">
    <property type="component" value="Chromosome 1"/>
</dbReference>
<evidence type="ECO:0000256" key="2">
    <source>
        <dbReference type="ARBA" id="ARBA00012418"/>
    </source>
</evidence>
<protein>
    <recommendedName>
        <fullName evidence="2">DNA-directed RNA polymerase</fullName>
        <ecNumber evidence="2">2.7.7.6</ecNumber>
    </recommendedName>
</protein>
<keyword evidence="3" id="KW-0479">Metal-binding</keyword>
<proteinExistence type="predicted"/>
<dbReference type="Pfam" id="PF04998">
    <property type="entry name" value="RNA_pol_Rpb1_5"/>
    <property type="match status" value="1"/>
</dbReference>
<comment type="caution">
    <text evidence="9">The sequence shown here is derived from an EMBL/GenBank/DDBJ whole genome shotgun (WGS) entry which is preliminary data.</text>
</comment>
<dbReference type="PANTHER" id="PTHR48446:SF1">
    <property type="entry name" value="DNA-DIRECTED RNA POLYMERASE SUBUNIT BETA' N-TERMINAL SECTION"/>
    <property type="match status" value="1"/>
</dbReference>
<keyword evidence="6" id="KW-0539">Nucleus</keyword>
<dbReference type="Gene3D" id="6.10.250.2940">
    <property type="match status" value="1"/>
</dbReference>
<dbReference type="GO" id="GO:0005634">
    <property type="term" value="C:nucleus"/>
    <property type="evidence" value="ECO:0007669"/>
    <property type="project" value="UniProtKB-SubCell"/>
</dbReference>
<comment type="subcellular location">
    <subcellularLocation>
        <location evidence="1">Nucleus</location>
    </subcellularLocation>
</comment>
<name>A0A9J6F655_RHIMP</name>
<evidence type="ECO:0000259" key="8">
    <source>
        <dbReference type="Pfam" id="PF04998"/>
    </source>
</evidence>
<dbReference type="SUPFAM" id="SSF64484">
    <property type="entry name" value="beta and beta-prime subunits of DNA dependent RNA-polymerase"/>
    <property type="match status" value="1"/>
</dbReference>
<dbReference type="GO" id="GO:0006351">
    <property type="term" value="P:DNA-templated transcription"/>
    <property type="evidence" value="ECO:0007669"/>
    <property type="project" value="InterPro"/>
</dbReference>
<accession>A0A9J6F655</accession>
<evidence type="ECO:0000256" key="1">
    <source>
        <dbReference type="ARBA" id="ARBA00004123"/>
    </source>
</evidence>